<dbReference type="EMBL" id="CAEZVF010000174">
    <property type="protein sequence ID" value="CAB4627209.1"/>
    <property type="molecule type" value="Genomic_DNA"/>
</dbReference>
<dbReference type="Pfam" id="PF01855">
    <property type="entry name" value="POR_N"/>
    <property type="match status" value="1"/>
</dbReference>
<dbReference type="GO" id="GO:0016903">
    <property type="term" value="F:oxidoreductase activity, acting on the aldehyde or oxo group of donors"/>
    <property type="evidence" value="ECO:0007669"/>
    <property type="project" value="InterPro"/>
</dbReference>
<dbReference type="CDD" id="cd07034">
    <property type="entry name" value="TPP_PYR_PFOR_IOR-alpha_like"/>
    <property type="match status" value="1"/>
</dbReference>
<dbReference type="InterPro" id="IPR002880">
    <property type="entry name" value="Pyrv_Fd/Flavodoxin_OxRdtase_N"/>
</dbReference>
<evidence type="ECO:0000259" key="4">
    <source>
        <dbReference type="Pfam" id="PF17147"/>
    </source>
</evidence>
<feature type="domain" description="Pyruvate/ketoisovalerate oxidoreductase catalytic" evidence="2">
    <location>
        <begin position="20"/>
        <end position="208"/>
    </location>
</feature>
<evidence type="ECO:0000259" key="3">
    <source>
        <dbReference type="Pfam" id="PF01855"/>
    </source>
</evidence>
<dbReference type="Pfam" id="PF17147">
    <property type="entry name" value="PFOR_II"/>
    <property type="match status" value="1"/>
</dbReference>
<dbReference type="InterPro" id="IPR009014">
    <property type="entry name" value="Transketo_C/PFOR_II"/>
</dbReference>
<accession>A0A6J6IST3</accession>
<dbReference type="InterPro" id="IPR029061">
    <property type="entry name" value="THDP-binding"/>
</dbReference>
<dbReference type="FunFam" id="3.40.920.10:FF:000002">
    <property type="entry name" value="2-oxoglutarate oxidoreductase, alpha subunit"/>
    <property type="match status" value="1"/>
</dbReference>
<gene>
    <name evidence="5" type="ORF">UFOPK1939_01008</name>
</gene>
<evidence type="ECO:0000256" key="1">
    <source>
        <dbReference type="ARBA" id="ARBA00023002"/>
    </source>
</evidence>
<dbReference type="Gene3D" id="3.40.920.10">
    <property type="entry name" value="Pyruvate-ferredoxin oxidoreductase, PFOR, domain III"/>
    <property type="match status" value="1"/>
</dbReference>
<dbReference type="Gene3D" id="3.40.50.970">
    <property type="match status" value="1"/>
</dbReference>
<dbReference type="NCBIfam" id="TIGR03710">
    <property type="entry name" value="OAFO_sf"/>
    <property type="match status" value="1"/>
</dbReference>
<dbReference type="PANTHER" id="PTHR32154:SF20">
    <property type="entry name" value="2-OXOGLUTARATE OXIDOREDUCTASE SUBUNIT KORA"/>
    <property type="match status" value="1"/>
</dbReference>
<dbReference type="InterPro" id="IPR019752">
    <property type="entry name" value="Pyrv/ketoisovalerate_OxRed_cat"/>
</dbReference>
<dbReference type="SUPFAM" id="SSF52518">
    <property type="entry name" value="Thiamin diphosphate-binding fold (THDP-binding)"/>
    <property type="match status" value="1"/>
</dbReference>
<dbReference type="SUPFAM" id="SSF52922">
    <property type="entry name" value="TK C-terminal domain-like"/>
    <property type="match status" value="1"/>
</dbReference>
<dbReference type="AlphaFoldDB" id="A0A6J6IST3"/>
<evidence type="ECO:0000259" key="2">
    <source>
        <dbReference type="Pfam" id="PF01558"/>
    </source>
</evidence>
<dbReference type="InterPro" id="IPR002869">
    <property type="entry name" value="Pyrv_flavodox_OxRed_cen"/>
</dbReference>
<dbReference type="InterPro" id="IPR050722">
    <property type="entry name" value="Pyruvate:ferred/Flavod_OxRd"/>
</dbReference>
<dbReference type="Pfam" id="PF01558">
    <property type="entry name" value="POR"/>
    <property type="match status" value="1"/>
</dbReference>
<protein>
    <submittedName>
        <fullName evidence="5">Unannotated protein</fullName>
    </submittedName>
</protein>
<dbReference type="InterPro" id="IPR022367">
    <property type="entry name" value="2-oxoacid/accept_OxRdtase_asu"/>
</dbReference>
<reference evidence="5" key="1">
    <citation type="submission" date="2020-05" db="EMBL/GenBank/DDBJ databases">
        <authorList>
            <person name="Chiriac C."/>
            <person name="Salcher M."/>
            <person name="Ghai R."/>
            <person name="Kavagutti S V."/>
        </authorList>
    </citation>
    <scope>NUCLEOTIDE SEQUENCE</scope>
</reference>
<dbReference type="PANTHER" id="PTHR32154">
    <property type="entry name" value="PYRUVATE-FLAVODOXIN OXIDOREDUCTASE-RELATED"/>
    <property type="match status" value="1"/>
</dbReference>
<feature type="domain" description="Pyruvate:ferredoxin oxidoreductase core" evidence="4">
    <location>
        <begin position="518"/>
        <end position="588"/>
    </location>
</feature>
<dbReference type="InterPro" id="IPR033412">
    <property type="entry name" value="PFOR_II"/>
</dbReference>
<dbReference type="Gene3D" id="3.40.50.920">
    <property type="match status" value="1"/>
</dbReference>
<proteinExistence type="predicted"/>
<feature type="domain" description="Pyruvate flavodoxin/ferredoxin oxidoreductase pyrimidine binding" evidence="3">
    <location>
        <begin position="259"/>
        <end position="472"/>
    </location>
</feature>
<dbReference type="SUPFAM" id="SSF53323">
    <property type="entry name" value="Pyruvate-ferredoxin oxidoreductase, PFOR, domain III"/>
    <property type="match status" value="1"/>
</dbReference>
<evidence type="ECO:0000313" key="5">
    <source>
        <dbReference type="EMBL" id="CAB4627209.1"/>
    </source>
</evidence>
<dbReference type="FunFam" id="3.40.50.970:FF:000022">
    <property type="entry name" value="2-oxoglutarate ferredoxin oxidoreductase alpha subunit"/>
    <property type="match status" value="1"/>
</dbReference>
<name>A0A6J6IST3_9ZZZZ</name>
<keyword evidence="1" id="KW-0560">Oxidoreductase</keyword>
<organism evidence="5">
    <name type="scientific">freshwater metagenome</name>
    <dbReference type="NCBI Taxonomy" id="449393"/>
    <lineage>
        <taxon>unclassified sequences</taxon>
        <taxon>metagenomes</taxon>
        <taxon>ecological metagenomes</taxon>
    </lineage>
</organism>
<sequence length="620" mass="66376">MTKQVVPLDRVIIRFAGDSGDGMQLTGDRFTSETATFGNDLSTLPNFPAEIRAPAGTLAGVSSFQLHFASRDIMTPGDAPNVLVAMNPAALKANIADVPRGGSIIVNTDEFTKRALQKVGYESNPIDDGSLDSFHVHPIALTSMTVEALKEFDVSKKDAERSKNMFALGLLCWLYNRPTDGTVQFLNQKFGKKPDILAANLAAFKAGHAFGETTEDFAVSYEVKPAPMDAGTYRNITGNTALSYGLIAAGELSGLPVYLGAYPITPASDILHELSKHKQFGVVTFQAEDEIAGIGAALGASFGGALAITTTSGPGIALKSETIGLAVSMELPLVVIDIQRGGPSTGLPTKTEQSDLLQAMFGRNGEAPVPVVAPRSPVDCFDAAIEACRIATKYRTPVFLLSDGYLANGSEPWSLPNVEDLPDLHVDFATGPNHTLADGTEVFWPFKRDPETLARPWAIPGTAGLEHRIGGIEKADGSGNISYDPANHDFMVRTRQAKVDGIANDIEPLEVDDPTGDADVLVLGWGSTYGPIGAGCRRVRESGLKVAQAHFRHVNPFPANTEEVLKRYKKVLIPEMNLGQLVMLVRSKYLVDAISYNQVRGLPFKAEELAGVIEDVIKSV</sequence>
<dbReference type="GO" id="GO:0006979">
    <property type="term" value="P:response to oxidative stress"/>
    <property type="evidence" value="ECO:0007669"/>
    <property type="project" value="TreeGrafter"/>
</dbReference>